<dbReference type="RefSeq" id="WP_018366376.1">
    <property type="nucleotide sequence ID" value="NZ_CP104407.1"/>
</dbReference>
<dbReference type="InterPro" id="IPR007712">
    <property type="entry name" value="RelE/ParE_toxin"/>
</dbReference>
<evidence type="ECO:0000313" key="3">
    <source>
        <dbReference type="Proteomes" id="UP001238096"/>
    </source>
</evidence>
<dbReference type="InterPro" id="IPR035093">
    <property type="entry name" value="RelE/ParE_toxin_dom_sf"/>
</dbReference>
<name>A0ABY9LFN8_9STRE</name>
<evidence type="ECO:0000256" key="1">
    <source>
        <dbReference type="ARBA" id="ARBA00022649"/>
    </source>
</evidence>
<keyword evidence="1" id="KW-1277">Toxin-antitoxin system</keyword>
<organism evidence="2 3">
    <name type="scientific">Streptococcus didelphis</name>
    <dbReference type="NCBI Taxonomy" id="102886"/>
    <lineage>
        <taxon>Bacteria</taxon>
        <taxon>Bacillati</taxon>
        <taxon>Bacillota</taxon>
        <taxon>Bacilli</taxon>
        <taxon>Lactobacillales</taxon>
        <taxon>Streptococcaceae</taxon>
        <taxon>Streptococcus</taxon>
    </lineage>
</organism>
<reference evidence="3" key="1">
    <citation type="submission" date="2022-10" db="EMBL/GenBank/DDBJ databases">
        <title>Streptococcus didelphis as causative of fatal infections in opossums (Didelphis albiventris).</title>
        <authorList>
            <person name="Breyer G.M."/>
            <person name="Da Silva M.E.R.J."/>
            <person name="Siqueira F.M."/>
        </authorList>
    </citation>
    <scope>NUCLEOTIDE SEQUENCE [LARGE SCALE GENOMIC DNA]</scope>
    <source>
        <strain evidence="3">LBVP101/21</strain>
    </source>
</reference>
<keyword evidence="3" id="KW-1185">Reference proteome</keyword>
<accession>A0ABY9LFN8</accession>
<proteinExistence type="predicted"/>
<sequence>MIYKVSISQKAEADLDAIYKYYSREYSESSTKKIMIELQTKIDYLSLFPEAYTDFEGRIGEKYFSNAYLRMIPTKNYLIFYIIQEKAVTVLRIVGTRTDYLNHLDQLFKRADKS</sequence>
<dbReference type="Gene3D" id="3.30.2310.20">
    <property type="entry name" value="RelE-like"/>
    <property type="match status" value="1"/>
</dbReference>
<dbReference type="EMBL" id="CP110509">
    <property type="protein sequence ID" value="WMB27714.1"/>
    <property type="molecule type" value="Genomic_DNA"/>
</dbReference>
<gene>
    <name evidence="2" type="ORF">N1496_06350</name>
</gene>
<protein>
    <submittedName>
        <fullName evidence="2">Type II toxin-antitoxin system RelE/ParE family toxin</fullName>
    </submittedName>
</protein>
<dbReference type="Pfam" id="PF05016">
    <property type="entry name" value="ParE_toxin"/>
    <property type="match status" value="1"/>
</dbReference>
<dbReference type="Proteomes" id="UP001238096">
    <property type="component" value="Chromosome"/>
</dbReference>
<evidence type="ECO:0000313" key="2">
    <source>
        <dbReference type="EMBL" id="WMB27714.1"/>
    </source>
</evidence>